<protein>
    <submittedName>
        <fullName evidence="1">RicAFT regulatory complex protein RicA family protein</fullName>
    </submittedName>
</protein>
<dbReference type="EMBL" id="JAGYPG010000001">
    <property type="protein sequence ID" value="MBS4194062.1"/>
    <property type="molecule type" value="Genomic_DNA"/>
</dbReference>
<evidence type="ECO:0000313" key="2">
    <source>
        <dbReference type="Proteomes" id="UP000681414"/>
    </source>
</evidence>
<dbReference type="InterPro" id="IPR016783">
    <property type="entry name" value="Biofilm_formation_YmcA"/>
</dbReference>
<keyword evidence="2" id="KW-1185">Reference proteome</keyword>
<dbReference type="SUPFAM" id="SSF158622">
    <property type="entry name" value="YheA/YmcA-like"/>
    <property type="match status" value="1"/>
</dbReference>
<dbReference type="PANTHER" id="PTHR38448">
    <property type="entry name" value="REGULATORY PROTEIN YLBF-RELATED"/>
    <property type="match status" value="1"/>
</dbReference>
<dbReference type="PIRSF" id="PIRSF021287">
    <property type="entry name" value="Biofilm_formation_YmcA"/>
    <property type="match status" value="1"/>
</dbReference>
<dbReference type="InterPro" id="IPR052767">
    <property type="entry name" value="Bact_com_dev_regulator"/>
</dbReference>
<sequence length="142" mass="15949">MGKYTKEDILKQAHELAKMIAETEEVDFFKRAEAQINENQSVREMIASIKSLQKQAINFQHYGKERALQLTEEKLEKLEAELDEIPIVQEFKQSQIDVNDLLQLVAAAISNKVTDEILVSTGGDLLTGETGSKIKYSDSSCS</sequence>
<dbReference type="InterPro" id="IPR023378">
    <property type="entry name" value="YheA/YmcA-like_dom_sf"/>
</dbReference>
<accession>A0A942TD33</accession>
<name>A0A942TD33_9BACI</name>
<dbReference type="Pfam" id="PF06133">
    <property type="entry name" value="Com_YlbF"/>
    <property type="match status" value="1"/>
</dbReference>
<dbReference type="Gene3D" id="1.20.1500.10">
    <property type="entry name" value="YheA/YmcA-like"/>
    <property type="match status" value="1"/>
</dbReference>
<gene>
    <name evidence="1" type="ORF">KHA97_03090</name>
</gene>
<evidence type="ECO:0000313" key="1">
    <source>
        <dbReference type="EMBL" id="MBS4194062.1"/>
    </source>
</evidence>
<reference evidence="1 2" key="1">
    <citation type="submission" date="2021-05" db="EMBL/GenBank/DDBJ databases">
        <title>Novel Bacillus species.</title>
        <authorList>
            <person name="Liu G."/>
        </authorList>
    </citation>
    <scope>NUCLEOTIDE SEQUENCE [LARGE SCALE GENOMIC DNA]</scope>
    <source>
        <strain evidence="2">FJAT-49780</strain>
    </source>
</reference>
<dbReference type="InterPro" id="IPR010368">
    <property type="entry name" value="Com_YlbF"/>
</dbReference>
<proteinExistence type="predicted"/>
<comment type="caution">
    <text evidence="1">The sequence shown here is derived from an EMBL/GenBank/DDBJ whole genome shotgun (WGS) entry which is preliminary data.</text>
</comment>
<dbReference type="PANTHER" id="PTHR38448:SF1">
    <property type="entry name" value="YLBF FAMILY REGULATOR"/>
    <property type="match status" value="1"/>
</dbReference>
<dbReference type="AlphaFoldDB" id="A0A942TD33"/>
<dbReference type="Proteomes" id="UP000681414">
    <property type="component" value="Unassembled WGS sequence"/>
</dbReference>
<organism evidence="1 2">
    <name type="scientific">Lederbergia citri</name>
    <dbReference type="NCBI Taxonomy" id="2833580"/>
    <lineage>
        <taxon>Bacteria</taxon>
        <taxon>Bacillati</taxon>
        <taxon>Bacillota</taxon>
        <taxon>Bacilli</taxon>
        <taxon>Bacillales</taxon>
        <taxon>Bacillaceae</taxon>
        <taxon>Lederbergia</taxon>
    </lineage>
</organism>
<dbReference type="RefSeq" id="WP_213123284.1">
    <property type="nucleotide sequence ID" value="NZ_JAGYPG010000001.1"/>
</dbReference>